<dbReference type="InterPro" id="IPR016181">
    <property type="entry name" value="Acyl_CoA_acyltransferase"/>
</dbReference>
<evidence type="ECO:0000259" key="1">
    <source>
        <dbReference type="PROSITE" id="PS51186"/>
    </source>
</evidence>
<evidence type="ECO:0000313" key="3">
    <source>
        <dbReference type="Proteomes" id="UP000036449"/>
    </source>
</evidence>
<name>A0A0J6SJM3_9HYPH</name>
<comment type="caution">
    <text evidence="2">The sequence shown here is derived from an EMBL/GenBank/DDBJ whole genome shotgun (WGS) entry which is preliminary data.</text>
</comment>
<dbReference type="CDD" id="cd04301">
    <property type="entry name" value="NAT_SF"/>
    <property type="match status" value="1"/>
</dbReference>
<dbReference type="Gene3D" id="3.40.630.30">
    <property type="match status" value="1"/>
</dbReference>
<organism evidence="2 3">
    <name type="scientific">Methylobacterium tarhaniae</name>
    <dbReference type="NCBI Taxonomy" id="1187852"/>
    <lineage>
        <taxon>Bacteria</taxon>
        <taxon>Pseudomonadati</taxon>
        <taxon>Pseudomonadota</taxon>
        <taxon>Alphaproteobacteria</taxon>
        <taxon>Hyphomicrobiales</taxon>
        <taxon>Methylobacteriaceae</taxon>
        <taxon>Methylobacterium</taxon>
    </lineage>
</organism>
<dbReference type="InterPro" id="IPR000182">
    <property type="entry name" value="GNAT_dom"/>
</dbReference>
<sequence length="166" mass="18252">MRDTSTNRIVTARAYAPSDRDACLALFDGNRIPFFTDADRAMFEAFLAGLAVAWGYQVLERDGRVVACGGCTVEADGTRAGFCWGMVDRGLQGTGLGTRLTDLRLRAAAAIPGVTQVRLDTSQLTQGFYARFGFRPVSVTPDGYGPGLDRWDMVLRLDEDHPLRRR</sequence>
<keyword evidence="3" id="KW-1185">Reference proteome</keyword>
<accession>A0A0J6SJM3</accession>
<proteinExistence type="predicted"/>
<protein>
    <submittedName>
        <fullName evidence="2">GNAT family acetyltransferase</fullName>
    </submittedName>
</protein>
<dbReference type="OrthoDB" id="2380306at2"/>
<dbReference type="PATRIC" id="fig|1187852.3.peg.2545"/>
<evidence type="ECO:0000313" key="2">
    <source>
        <dbReference type="EMBL" id="KMO33847.1"/>
    </source>
</evidence>
<dbReference type="Pfam" id="PF13508">
    <property type="entry name" value="Acetyltransf_7"/>
    <property type="match status" value="1"/>
</dbReference>
<reference evidence="2 3" key="1">
    <citation type="submission" date="2015-03" db="EMBL/GenBank/DDBJ databases">
        <title>Genome sequencing of Methylobacterium tarhaniae DSM 25844.</title>
        <authorList>
            <person name="Chaudhry V."/>
            <person name="Patil P.B."/>
        </authorList>
    </citation>
    <scope>NUCLEOTIDE SEQUENCE [LARGE SCALE GENOMIC DNA]</scope>
    <source>
        <strain evidence="2 3">DSM 25844</strain>
    </source>
</reference>
<gene>
    <name evidence="2" type="ORF">VQ03_24300</name>
</gene>
<dbReference type="EMBL" id="LABZ01000190">
    <property type="protein sequence ID" value="KMO33847.1"/>
    <property type="molecule type" value="Genomic_DNA"/>
</dbReference>
<dbReference type="AlphaFoldDB" id="A0A0J6SJM3"/>
<dbReference type="SUPFAM" id="SSF55729">
    <property type="entry name" value="Acyl-CoA N-acyltransferases (Nat)"/>
    <property type="match status" value="1"/>
</dbReference>
<feature type="domain" description="N-acetyltransferase" evidence="1">
    <location>
        <begin position="10"/>
        <end position="158"/>
    </location>
</feature>
<dbReference type="GO" id="GO:0016747">
    <property type="term" value="F:acyltransferase activity, transferring groups other than amino-acyl groups"/>
    <property type="evidence" value="ECO:0007669"/>
    <property type="project" value="InterPro"/>
</dbReference>
<dbReference type="RefSeq" id="WP_048453471.1">
    <property type="nucleotide sequence ID" value="NZ_LABZ01000190.1"/>
</dbReference>
<dbReference type="PROSITE" id="PS51186">
    <property type="entry name" value="GNAT"/>
    <property type="match status" value="1"/>
</dbReference>
<dbReference type="Proteomes" id="UP000036449">
    <property type="component" value="Unassembled WGS sequence"/>
</dbReference>
<keyword evidence="2" id="KW-0808">Transferase</keyword>